<comment type="caution">
    <text evidence="2">The sequence shown here is derived from an EMBL/GenBank/DDBJ whole genome shotgun (WGS) entry which is preliminary data.</text>
</comment>
<feature type="signal peptide" evidence="1">
    <location>
        <begin position="1"/>
        <end position="21"/>
    </location>
</feature>
<organism evidence="2 3">
    <name type="scientific">Rhizophagus clarus</name>
    <dbReference type="NCBI Taxonomy" id="94130"/>
    <lineage>
        <taxon>Eukaryota</taxon>
        <taxon>Fungi</taxon>
        <taxon>Fungi incertae sedis</taxon>
        <taxon>Mucoromycota</taxon>
        <taxon>Glomeromycotina</taxon>
        <taxon>Glomeromycetes</taxon>
        <taxon>Glomerales</taxon>
        <taxon>Glomeraceae</taxon>
        <taxon>Rhizophagus</taxon>
    </lineage>
</organism>
<feature type="chain" id="PRO_5034073478" evidence="1">
    <location>
        <begin position="22"/>
        <end position="97"/>
    </location>
</feature>
<reference evidence="2" key="1">
    <citation type="submission" date="2019-10" db="EMBL/GenBank/DDBJ databases">
        <title>Conservation and host-specific expression of non-tandemly repeated heterogenous ribosome RNA gene in arbuscular mycorrhizal fungi.</title>
        <authorList>
            <person name="Maeda T."/>
            <person name="Kobayashi Y."/>
            <person name="Nakagawa T."/>
            <person name="Ezawa T."/>
            <person name="Yamaguchi K."/>
            <person name="Bino T."/>
            <person name="Nishimoto Y."/>
            <person name="Shigenobu S."/>
            <person name="Kawaguchi M."/>
        </authorList>
    </citation>
    <scope>NUCLEOTIDE SEQUENCE</scope>
    <source>
        <strain evidence="2">HR1</strain>
    </source>
</reference>
<sequence length="97" mass="11622">MKENIAFMVFLFMKWVETYFAHEITWAEEKRNQLAYRLNWITFERARKLLQEGYVLLSDGLSEKNCWDKLIRISILHCLETGGIETKHSQNVLEKLI</sequence>
<evidence type="ECO:0000313" key="3">
    <source>
        <dbReference type="Proteomes" id="UP000615446"/>
    </source>
</evidence>
<name>A0A8H3KRA9_9GLOM</name>
<evidence type="ECO:0000313" key="2">
    <source>
        <dbReference type="EMBL" id="GES72640.1"/>
    </source>
</evidence>
<gene>
    <name evidence="2" type="ORF">RCL2_000019800</name>
</gene>
<dbReference type="AlphaFoldDB" id="A0A8H3KRA9"/>
<protein>
    <submittedName>
        <fullName evidence="2">Uncharacterized protein</fullName>
    </submittedName>
</protein>
<keyword evidence="1" id="KW-0732">Signal</keyword>
<dbReference type="EMBL" id="BLAL01000004">
    <property type="protein sequence ID" value="GES72640.1"/>
    <property type="molecule type" value="Genomic_DNA"/>
</dbReference>
<dbReference type="Proteomes" id="UP000615446">
    <property type="component" value="Unassembled WGS sequence"/>
</dbReference>
<evidence type="ECO:0000256" key="1">
    <source>
        <dbReference type="SAM" id="SignalP"/>
    </source>
</evidence>
<accession>A0A8H3KRA9</accession>
<proteinExistence type="predicted"/>